<dbReference type="AlphaFoldDB" id="A0A9N9ECF9"/>
<feature type="compositionally biased region" description="Basic and acidic residues" evidence="2">
    <location>
        <begin position="39"/>
        <end position="52"/>
    </location>
</feature>
<evidence type="ECO:0000256" key="1">
    <source>
        <dbReference type="SAM" id="Coils"/>
    </source>
</evidence>
<sequence length="58" mass="6813">MTTIEEIRDNAKNDYVKAKQRIEKSRLLQEIHSILSKKAQESENARKLDERITVNSEL</sequence>
<name>A0A9N9ECF9_FUNMO</name>
<feature type="coiled-coil region" evidence="1">
    <location>
        <begin position="1"/>
        <end position="28"/>
    </location>
</feature>
<proteinExistence type="predicted"/>
<keyword evidence="1" id="KW-0175">Coiled coil</keyword>
<comment type="caution">
    <text evidence="3">The sequence shown here is derived from an EMBL/GenBank/DDBJ whole genome shotgun (WGS) entry which is preliminary data.</text>
</comment>
<dbReference type="Proteomes" id="UP000789375">
    <property type="component" value="Unassembled WGS sequence"/>
</dbReference>
<accession>A0A9N9ECF9</accession>
<dbReference type="EMBL" id="CAJVPP010005869">
    <property type="protein sequence ID" value="CAG8670960.1"/>
    <property type="molecule type" value="Genomic_DNA"/>
</dbReference>
<evidence type="ECO:0000313" key="3">
    <source>
        <dbReference type="EMBL" id="CAG8670960.1"/>
    </source>
</evidence>
<protein>
    <submittedName>
        <fullName evidence="3">4445_t:CDS:1</fullName>
    </submittedName>
</protein>
<gene>
    <name evidence="3" type="ORF">FMOSSE_LOCUS12407</name>
</gene>
<organism evidence="3 4">
    <name type="scientific">Funneliformis mosseae</name>
    <name type="common">Endomycorrhizal fungus</name>
    <name type="synonym">Glomus mosseae</name>
    <dbReference type="NCBI Taxonomy" id="27381"/>
    <lineage>
        <taxon>Eukaryota</taxon>
        <taxon>Fungi</taxon>
        <taxon>Fungi incertae sedis</taxon>
        <taxon>Mucoromycota</taxon>
        <taxon>Glomeromycotina</taxon>
        <taxon>Glomeromycetes</taxon>
        <taxon>Glomerales</taxon>
        <taxon>Glomeraceae</taxon>
        <taxon>Funneliformis</taxon>
    </lineage>
</organism>
<keyword evidence="4" id="KW-1185">Reference proteome</keyword>
<reference evidence="3" key="1">
    <citation type="submission" date="2021-06" db="EMBL/GenBank/DDBJ databases">
        <authorList>
            <person name="Kallberg Y."/>
            <person name="Tangrot J."/>
            <person name="Rosling A."/>
        </authorList>
    </citation>
    <scope>NUCLEOTIDE SEQUENCE</scope>
    <source>
        <strain evidence="3">87-6 pot B 2015</strain>
    </source>
</reference>
<feature type="region of interest" description="Disordered" evidence="2">
    <location>
        <begin position="39"/>
        <end position="58"/>
    </location>
</feature>
<evidence type="ECO:0000313" key="4">
    <source>
        <dbReference type="Proteomes" id="UP000789375"/>
    </source>
</evidence>
<evidence type="ECO:0000256" key="2">
    <source>
        <dbReference type="SAM" id="MobiDB-lite"/>
    </source>
</evidence>